<accession>A0A064CH40</accession>
<dbReference type="eggNOG" id="ENOG50314EV">
    <property type="taxonomic scope" value="Bacteria"/>
</dbReference>
<evidence type="ECO:0000313" key="3">
    <source>
        <dbReference type="Proteomes" id="UP000022835"/>
    </source>
</evidence>
<evidence type="ECO:0000313" key="2">
    <source>
        <dbReference type="EMBL" id="KDE98986.1"/>
    </source>
</evidence>
<evidence type="ECO:0000259" key="1">
    <source>
        <dbReference type="Pfam" id="PF11716"/>
    </source>
</evidence>
<reference evidence="2" key="1">
    <citation type="submission" date="2014-05" db="EMBL/GenBank/DDBJ databases">
        <title>Genome sequence of Mycobacterium aromaticivorans strain JS19b1T (= DSM 45407T).</title>
        <authorList>
            <person name="Kwak Y."/>
            <person name="Park G.-S."/>
            <person name="Li Q.X."/>
            <person name="Lee S.-E."/>
            <person name="Shin J.-H."/>
        </authorList>
    </citation>
    <scope>NUCLEOTIDE SEQUENCE [LARGE SCALE GENOMIC DNA]</scope>
    <source>
        <strain evidence="2">JS19b1</strain>
    </source>
</reference>
<name>A0A064CH40_9MYCO</name>
<organism evidence="2 3">
    <name type="scientific">Mycolicibacterium aromaticivorans JS19b1 = JCM 16368</name>
    <dbReference type="NCBI Taxonomy" id="1440774"/>
    <lineage>
        <taxon>Bacteria</taxon>
        <taxon>Bacillati</taxon>
        <taxon>Actinomycetota</taxon>
        <taxon>Actinomycetes</taxon>
        <taxon>Mycobacteriales</taxon>
        <taxon>Mycobacteriaceae</taxon>
        <taxon>Mycolicibacterium</taxon>
    </lineage>
</organism>
<keyword evidence="3" id="KW-1185">Reference proteome</keyword>
<dbReference type="EMBL" id="JALN02000001">
    <property type="protein sequence ID" value="KDE98986.1"/>
    <property type="molecule type" value="Genomic_DNA"/>
</dbReference>
<dbReference type="InterPro" id="IPR017517">
    <property type="entry name" value="Maleyloyr_isom"/>
</dbReference>
<dbReference type="Pfam" id="PF11716">
    <property type="entry name" value="MDMPI_N"/>
    <property type="match status" value="1"/>
</dbReference>
<dbReference type="InterPro" id="IPR024344">
    <property type="entry name" value="MDMPI_metal-binding"/>
</dbReference>
<proteinExistence type="predicted"/>
<feature type="domain" description="Mycothiol-dependent maleylpyruvate isomerase metal-binding" evidence="1">
    <location>
        <begin position="8"/>
        <end position="65"/>
    </location>
</feature>
<dbReference type="SUPFAM" id="SSF109854">
    <property type="entry name" value="DinB/YfiT-like putative metalloenzymes"/>
    <property type="match status" value="1"/>
</dbReference>
<dbReference type="STRING" id="1440774.Y900_008495"/>
<protein>
    <recommendedName>
        <fullName evidence="1">Mycothiol-dependent maleylpyruvate isomerase metal-binding domain-containing protein</fullName>
    </recommendedName>
</protein>
<dbReference type="InterPro" id="IPR034660">
    <property type="entry name" value="DinB/YfiT-like"/>
</dbReference>
<gene>
    <name evidence="2" type="ORF">Y900_008495</name>
</gene>
<dbReference type="Proteomes" id="UP000022835">
    <property type="component" value="Unassembled WGS sequence"/>
</dbReference>
<dbReference type="GO" id="GO:0046872">
    <property type="term" value="F:metal ion binding"/>
    <property type="evidence" value="ECO:0007669"/>
    <property type="project" value="InterPro"/>
</dbReference>
<dbReference type="NCBIfam" id="TIGR03083">
    <property type="entry name" value="maleylpyruvate isomerase family mycothiol-dependent enzyme"/>
    <property type="match status" value="1"/>
</dbReference>
<dbReference type="AlphaFoldDB" id="A0A064CH40"/>
<sequence length="207" mass="22765">MDVTSLATQERDEFANLLRGLTSEQWDTPSLCGSWRVREVAAHVIAYLDRGRVEFAKALTEHRLQLDLLNNADVCSYAAGSRAQIADVMREHAAPRGVGSGFGGRIALVECMIHQQDIRLPLGLPRVIPTERLRAALDFTKIAPLIRGGWYTRGVRLVATDLDWSSGRGPEVRGPGEALLMTMARRRSALTELDGPGVVALARRLEP</sequence>
<dbReference type="OrthoDB" id="5178565at2"/>
<dbReference type="Gene3D" id="1.20.120.450">
    <property type="entry name" value="dinb family like domain"/>
    <property type="match status" value="1"/>
</dbReference>
<comment type="caution">
    <text evidence="2">The sequence shown here is derived from an EMBL/GenBank/DDBJ whole genome shotgun (WGS) entry which is preliminary data.</text>
</comment>